<evidence type="ECO:0000259" key="2">
    <source>
        <dbReference type="Pfam" id="PF03184"/>
    </source>
</evidence>
<feature type="signal peptide" evidence="1">
    <location>
        <begin position="1"/>
        <end position="18"/>
    </location>
</feature>
<organism evidence="3 4">
    <name type="scientific">Ignelater luminosus</name>
    <name type="common">Cucubano</name>
    <name type="synonym">Pyrophorus luminosus</name>
    <dbReference type="NCBI Taxonomy" id="2038154"/>
    <lineage>
        <taxon>Eukaryota</taxon>
        <taxon>Metazoa</taxon>
        <taxon>Ecdysozoa</taxon>
        <taxon>Arthropoda</taxon>
        <taxon>Hexapoda</taxon>
        <taxon>Insecta</taxon>
        <taxon>Pterygota</taxon>
        <taxon>Neoptera</taxon>
        <taxon>Endopterygota</taxon>
        <taxon>Coleoptera</taxon>
        <taxon>Polyphaga</taxon>
        <taxon>Elateriformia</taxon>
        <taxon>Elateroidea</taxon>
        <taxon>Elateridae</taxon>
        <taxon>Agrypninae</taxon>
        <taxon>Pyrophorini</taxon>
        <taxon>Ignelater</taxon>
    </lineage>
</organism>
<feature type="domain" description="DDE-1" evidence="2">
    <location>
        <begin position="22"/>
        <end position="68"/>
    </location>
</feature>
<evidence type="ECO:0000313" key="3">
    <source>
        <dbReference type="EMBL" id="KAF2887946.1"/>
    </source>
</evidence>
<gene>
    <name evidence="3" type="ORF">ILUMI_18228</name>
</gene>
<comment type="caution">
    <text evidence="3">The sequence shown here is derived from an EMBL/GenBank/DDBJ whole genome shotgun (WGS) entry which is preliminary data.</text>
</comment>
<keyword evidence="1" id="KW-0732">Signal</keyword>
<reference evidence="3" key="1">
    <citation type="submission" date="2019-08" db="EMBL/GenBank/DDBJ databases">
        <title>The genome of the North American firefly Photinus pyralis.</title>
        <authorList>
            <consortium name="Photinus pyralis genome working group"/>
            <person name="Fallon T.R."/>
            <person name="Sander Lower S.E."/>
            <person name="Weng J.-K."/>
        </authorList>
    </citation>
    <scope>NUCLEOTIDE SEQUENCE</scope>
    <source>
        <strain evidence="3">TRF0915ILg1</strain>
        <tissue evidence="3">Whole body</tissue>
    </source>
</reference>
<evidence type="ECO:0000313" key="4">
    <source>
        <dbReference type="Proteomes" id="UP000801492"/>
    </source>
</evidence>
<proteinExistence type="predicted"/>
<dbReference type="Proteomes" id="UP000801492">
    <property type="component" value="Unassembled WGS sequence"/>
</dbReference>
<protein>
    <recommendedName>
        <fullName evidence="2">DDE-1 domain-containing protein</fullName>
    </recommendedName>
</protein>
<keyword evidence="4" id="KW-1185">Reference proteome</keyword>
<dbReference type="OrthoDB" id="8187571at2759"/>
<name>A0A8K0CLQ6_IGNLU</name>
<dbReference type="InterPro" id="IPR004875">
    <property type="entry name" value="DDE_SF_endonuclease_dom"/>
</dbReference>
<dbReference type="GO" id="GO:0003676">
    <property type="term" value="F:nucleic acid binding"/>
    <property type="evidence" value="ECO:0007669"/>
    <property type="project" value="InterPro"/>
</dbReference>
<dbReference type="AlphaFoldDB" id="A0A8K0CLQ6"/>
<dbReference type="Pfam" id="PF03184">
    <property type="entry name" value="DDE_1"/>
    <property type="match status" value="1"/>
</dbReference>
<sequence>MAFGVLSVIALFKAPVFTAPTPDKPILLTMDNHQNHVCFEVIKLARANNIILLTLPPHTNHKLQPLDKFLRSHSISALPQDKSKAQIDKELEDSLLEVLSSLTTLFRPTTP</sequence>
<accession>A0A8K0CLQ6</accession>
<evidence type="ECO:0000256" key="1">
    <source>
        <dbReference type="SAM" id="SignalP"/>
    </source>
</evidence>
<feature type="chain" id="PRO_5035433847" description="DDE-1 domain-containing protein" evidence="1">
    <location>
        <begin position="19"/>
        <end position="111"/>
    </location>
</feature>
<dbReference type="EMBL" id="VTPC01080963">
    <property type="protein sequence ID" value="KAF2887946.1"/>
    <property type="molecule type" value="Genomic_DNA"/>
</dbReference>